<comment type="caution">
    <text evidence="1">The sequence shown here is derived from an EMBL/GenBank/DDBJ whole genome shotgun (WGS) entry which is preliminary data.</text>
</comment>
<reference evidence="1 2" key="1">
    <citation type="submission" date="2021-07" db="EMBL/GenBank/DDBJ databases">
        <authorList>
            <person name="Palmer J.M."/>
        </authorList>
    </citation>
    <scope>NUCLEOTIDE SEQUENCE [LARGE SCALE GENOMIC DNA]</scope>
    <source>
        <strain evidence="1 2">AT_MEX2019</strain>
        <tissue evidence="1">Muscle</tissue>
    </source>
</reference>
<sequence>MKPYLKQRESVLTVRGTESAHPAGSVMTDTALLRVMLESISNNHNNKQITVSQVTVTRSKAITCSLGSLLLCGCCQEFGLQWCEQVSTGKQSRVVPLHILKYLKYLSTHKQEAAETAWGNIQSIHYYYSTVL</sequence>
<gene>
    <name evidence="1" type="ORF">ATANTOWER_032751</name>
</gene>
<dbReference type="EMBL" id="JAHUTI010088610">
    <property type="protein sequence ID" value="MED6260067.1"/>
    <property type="molecule type" value="Genomic_DNA"/>
</dbReference>
<protein>
    <submittedName>
        <fullName evidence="1">Uncharacterized protein</fullName>
    </submittedName>
</protein>
<evidence type="ECO:0000313" key="1">
    <source>
        <dbReference type="EMBL" id="MED6260067.1"/>
    </source>
</evidence>
<proteinExistence type="predicted"/>
<name>A0ABU7CAT6_9TELE</name>
<dbReference type="Proteomes" id="UP001345963">
    <property type="component" value="Unassembled WGS sequence"/>
</dbReference>
<organism evidence="1 2">
    <name type="scientific">Ataeniobius toweri</name>
    <dbReference type="NCBI Taxonomy" id="208326"/>
    <lineage>
        <taxon>Eukaryota</taxon>
        <taxon>Metazoa</taxon>
        <taxon>Chordata</taxon>
        <taxon>Craniata</taxon>
        <taxon>Vertebrata</taxon>
        <taxon>Euteleostomi</taxon>
        <taxon>Actinopterygii</taxon>
        <taxon>Neopterygii</taxon>
        <taxon>Teleostei</taxon>
        <taxon>Neoteleostei</taxon>
        <taxon>Acanthomorphata</taxon>
        <taxon>Ovalentaria</taxon>
        <taxon>Atherinomorphae</taxon>
        <taxon>Cyprinodontiformes</taxon>
        <taxon>Goodeidae</taxon>
        <taxon>Ataeniobius</taxon>
    </lineage>
</organism>
<accession>A0ABU7CAT6</accession>
<evidence type="ECO:0000313" key="2">
    <source>
        <dbReference type="Proteomes" id="UP001345963"/>
    </source>
</evidence>
<keyword evidence="2" id="KW-1185">Reference proteome</keyword>